<gene>
    <name evidence="2" type="ordered locus">Zymop_1349</name>
</gene>
<dbReference type="Proteomes" id="UP000000491">
    <property type="component" value="Chromosome"/>
</dbReference>
<dbReference type="KEGG" id="zmp:Zymop_1349"/>
<proteinExistence type="predicted"/>
<feature type="transmembrane region" description="Helical" evidence="1">
    <location>
        <begin position="37"/>
        <end position="54"/>
    </location>
</feature>
<keyword evidence="1" id="KW-0812">Transmembrane</keyword>
<organism evidence="2 3">
    <name type="scientific">Zymomonas mobilis subsp. pomaceae (strain ATCC 29192 / DSM 22645 / JCM 10191 / CCUG 17912 / NBRC 13757 / NCIMB 11200 / NRRL B-4491 / Barker I)</name>
    <dbReference type="NCBI Taxonomy" id="579138"/>
    <lineage>
        <taxon>Bacteria</taxon>
        <taxon>Pseudomonadati</taxon>
        <taxon>Pseudomonadota</taxon>
        <taxon>Alphaproteobacteria</taxon>
        <taxon>Sphingomonadales</taxon>
        <taxon>Zymomonadaceae</taxon>
        <taxon>Zymomonas</taxon>
    </lineage>
</organism>
<evidence type="ECO:0000256" key="1">
    <source>
        <dbReference type="SAM" id="Phobius"/>
    </source>
</evidence>
<feature type="transmembrane region" description="Helical" evidence="1">
    <location>
        <begin position="88"/>
        <end position="106"/>
    </location>
</feature>
<feature type="transmembrane region" description="Helical" evidence="1">
    <location>
        <begin position="7"/>
        <end position="25"/>
    </location>
</feature>
<evidence type="ECO:0000313" key="3">
    <source>
        <dbReference type="Proteomes" id="UP000000491"/>
    </source>
</evidence>
<protein>
    <submittedName>
        <fullName evidence="2">Uncharacterized protein</fullName>
    </submittedName>
</protein>
<dbReference type="AlphaFoldDB" id="F8EUU3"/>
<name>F8EUU3_ZYMMT</name>
<reference evidence="2 3" key="1">
    <citation type="journal article" date="2011" name="J. Bacteriol.">
        <title>Genome sequence of the ethanol-producing Zymomonas mobilis subsp. pomaceae lectotype strain ATCC 29192.</title>
        <authorList>
            <person name="Kouvelis V.N."/>
            <person name="Davenport K.W."/>
            <person name="Brettin T.S."/>
            <person name="Bruce D."/>
            <person name="Detter C."/>
            <person name="Han C.S."/>
            <person name="Nolan M."/>
            <person name="Tapia R."/>
            <person name="Damoulaki A."/>
            <person name="Kyrpides N.C."/>
            <person name="Typas M.A."/>
            <person name="Pappas K.M."/>
        </authorList>
    </citation>
    <scope>NUCLEOTIDE SEQUENCE [LARGE SCALE GENOMIC DNA]</scope>
    <source>
        <strain evidence="3">ATCC 29192 / DSM 22645 / JCM 10191 / CCUG 17912 / NBRC 13757 / NCIMB 11200 / NRRL B-4491 / Barker I</strain>
    </source>
</reference>
<dbReference type="EMBL" id="CP002865">
    <property type="protein sequence ID" value="AEI38239.1"/>
    <property type="molecule type" value="Genomic_DNA"/>
</dbReference>
<dbReference type="PATRIC" id="fig|579138.3.peg.1430"/>
<dbReference type="HOGENOM" id="CLU_2157442_0_0_5"/>
<sequence length="108" mass="12668">MIIQFKGKGLLTLFIIILVVYPGFYWVKKINLKSNDAFVFSGLFFIAAIINWFVGRYCNRYAIPVQGHLFSKIFYSAPHQFLFQPMEFWSIPLIITALWMIIRGFYSA</sequence>
<keyword evidence="1" id="KW-1133">Transmembrane helix</keyword>
<keyword evidence="1" id="KW-0472">Membrane</keyword>
<evidence type="ECO:0000313" key="2">
    <source>
        <dbReference type="EMBL" id="AEI38239.1"/>
    </source>
</evidence>
<accession>F8EUU3</accession>